<feature type="domain" description="TNase-like" evidence="1">
    <location>
        <begin position="48"/>
        <end position="173"/>
    </location>
</feature>
<keyword evidence="2" id="KW-0255">Endonuclease</keyword>
<name>A0A840HY80_9SPHN</name>
<dbReference type="InterPro" id="IPR035437">
    <property type="entry name" value="SNase_OB-fold_sf"/>
</dbReference>
<dbReference type="PROSITE" id="PS50830">
    <property type="entry name" value="TNASE_3"/>
    <property type="match status" value="1"/>
</dbReference>
<evidence type="ECO:0000259" key="1">
    <source>
        <dbReference type="PROSITE" id="PS50830"/>
    </source>
</evidence>
<evidence type="ECO:0000313" key="2">
    <source>
        <dbReference type="EMBL" id="MBB4642611.1"/>
    </source>
</evidence>
<dbReference type="Gene3D" id="2.40.50.90">
    <property type="match status" value="1"/>
</dbReference>
<dbReference type="EMBL" id="JACHOV010000012">
    <property type="protein sequence ID" value="MBB4642611.1"/>
    <property type="molecule type" value="Genomic_DNA"/>
</dbReference>
<sequence>MKLFPGLPNHQRIMIAVMFGAVSVYALAQQKEQVAHITSLRLNDARPRVVDGDTLDVSGSRVRIVGIDVPDDDRLRLKQLSTLTMQGLAERDGGVECATSLFDFALRRERQCRSPATSYGRLNLSCRFKANGASVAATMVAQGYAVDYRRYSGGAYVKLMQRAAQQRLGLWGQDYEGMRQLAIDRATLPSGCGANSIRK</sequence>
<dbReference type="SUPFAM" id="SSF50199">
    <property type="entry name" value="Staphylococcal nuclease"/>
    <property type="match status" value="1"/>
</dbReference>
<protein>
    <submittedName>
        <fullName evidence="2">Endonuclease YncB(Thermonuclease family)</fullName>
    </submittedName>
</protein>
<keyword evidence="2" id="KW-0378">Hydrolase</keyword>
<proteinExistence type="predicted"/>
<dbReference type="Proteomes" id="UP000575068">
    <property type="component" value="Unassembled WGS sequence"/>
</dbReference>
<accession>A0A840HY80</accession>
<organism evidence="2 3">
    <name type="scientific">Rhizorhapis suberifaciens</name>
    <name type="common">corky root of lettuce</name>
    <dbReference type="NCBI Taxonomy" id="13656"/>
    <lineage>
        <taxon>Bacteria</taxon>
        <taxon>Pseudomonadati</taxon>
        <taxon>Pseudomonadota</taxon>
        <taxon>Alphaproteobacteria</taxon>
        <taxon>Sphingomonadales</taxon>
        <taxon>Sphingomonadaceae</taxon>
        <taxon>Rhizorhapis</taxon>
    </lineage>
</organism>
<comment type="caution">
    <text evidence="2">The sequence shown here is derived from an EMBL/GenBank/DDBJ whole genome shotgun (WGS) entry which is preliminary data.</text>
</comment>
<dbReference type="GO" id="GO:0004519">
    <property type="term" value="F:endonuclease activity"/>
    <property type="evidence" value="ECO:0007669"/>
    <property type="project" value="UniProtKB-KW"/>
</dbReference>
<keyword evidence="3" id="KW-1185">Reference proteome</keyword>
<dbReference type="InterPro" id="IPR016071">
    <property type="entry name" value="Staphylococal_nuclease_OB-fold"/>
</dbReference>
<dbReference type="RefSeq" id="WP_246415010.1">
    <property type="nucleotide sequence ID" value="NZ_JACHOV010000012.1"/>
</dbReference>
<keyword evidence="2" id="KW-0540">Nuclease</keyword>
<dbReference type="AlphaFoldDB" id="A0A840HY80"/>
<reference evidence="2 3" key="1">
    <citation type="submission" date="2020-08" db="EMBL/GenBank/DDBJ databases">
        <title>Genomic Encyclopedia of Type Strains, Phase IV (KMG-IV): sequencing the most valuable type-strain genomes for metagenomic binning, comparative biology and taxonomic classification.</title>
        <authorList>
            <person name="Goeker M."/>
        </authorList>
    </citation>
    <scope>NUCLEOTIDE SEQUENCE [LARGE SCALE GENOMIC DNA]</scope>
    <source>
        <strain evidence="2 3">DSM 7465</strain>
    </source>
</reference>
<evidence type="ECO:0000313" key="3">
    <source>
        <dbReference type="Proteomes" id="UP000575068"/>
    </source>
</evidence>
<gene>
    <name evidence="2" type="ORF">HNQ99_002947</name>
</gene>